<comment type="caution">
    <text evidence="1">The sequence shown here is derived from an EMBL/GenBank/DDBJ whole genome shotgun (WGS) entry which is preliminary data.</text>
</comment>
<evidence type="ECO:0000313" key="1">
    <source>
        <dbReference type="EMBL" id="KAG0660750.1"/>
    </source>
</evidence>
<evidence type="ECO:0000313" key="2">
    <source>
        <dbReference type="Proteomes" id="UP000777482"/>
    </source>
</evidence>
<protein>
    <submittedName>
        <fullName evidence="1">Uncharacterized protein</fullName>
    </submittedName>
</protein>
<gene>
    <name evidence="1" type="ORF">C6P46_004434</name>
</gene>
<proteinExistence type="predicted"/>
<dbReference type="EMBL" id="PUHQ01000041">
    <property type="protein sequence ID" value="KAG0660750.1"/>
    <property type="molecule type" value="Genomic_DNA"/>
</dbReference>
<sequence>MPYRLPLELEFTILELAAPPLAFDGLHDRVDFFINASLVHRSLTPWAQERLHDQFLYTYQPRPDEHERLKKRLEAGFGRDLPLHRLYLDLRCLPSDISSEYGTDSASATIQGRVYEAVSLTDEAGHGGEGGTSAYSQTIHVIWLKLPMMNLNVTNLPRPRVLYVDDVTHRFLWRLLPLSSETVLSLRSMRLGAQAGKNYLEIHHLILDNCWVLVGSIGDHINRLRHLETLVMFETEDHDLVSTIAALSPSIRRVHVLQHGIDINDKQCSLPKVLPRLRFFAFTLLPPPEEYSASQTPTDHELDPLFAVRQQVEAFIVAPLCTFKYIRSTKSPEDALADARADAMADLGLDL</sequence>
<accession>A0A9P6W2D8</accession>
<keyword evidence="2" id="KW-1185">Reference proteome</keyword>
<dbReference type="AlphaFoldDB" id="A0A9P6W2D8"/>
<name>A0A9P6W2D8_RHOMI</name>
<organism evidence="1 2">
    <name type="scientific">Rhodotorula mucilaginosa</name>
    <name type="common">Yeast</name>
    <name type="synonym">Rhodotorula rubra</name>
    <dbReference type="NCBI Taxonomy" id="5537"/>
    <lineage>
        <taxon>Eukaryota</taxon>
        <taxon>Fungi</taxon>
        <taxon>Dikarya</taxon>
        <taxon>Basidiomycota</taxon>
        <taxon>Pucciniomycotina</taxon>
        <taxon>Microbotryomycetes</taxon>
        <taxon>Sporidiobolales</taxon>
        <taxon>Sporidiobolaceae</taxon>
        <taxon>Rhodotorula</taxon>
    </lineage>
</organism>
<dbReference type="Proteomes" id="UP000777482">
    <property type="component" value="Unassembled WGS sequence"/>
</dbReference>
<reference evidence="1 2" key="1">
    <citation type="submission" date="2020-11" db="EMBL/GenBank/DDBJ databases">
        <title>Kefir isolates.</title>
        <authorList>
            <person name="Marcisauskas S."/>
            <person name="Kim Y."/>
            <person name="Blasche S."/>
        </authorList>
    </citation>
    <scope>NUCLEOTIDE SEQUENCE [LARGE SCALE GENOMIC DNA]</scope>
    <source>
        <strain evidence="1 2">KR</strain>
    </source>
</reference>